<proteinExistence type="predicted"/>
<evidence type="ECO:0000313" key="2">
    <source>
        <dbReference type="Proteomes" id="UP000597444"/>
    </source>
</evidence>
<name>A0A8J3NAH5_9CHLR</name>
<accession>A0A8J3NAH5</accession>
<gene>
    <name evidence="1" type="ORF">KSF_104300</name>
</gene>
<dbReference type="RefSeq" id="WP_220210901.1">
    <property type="nucleotide sequence ID" value="NZ_BNJK01000002.1"/>
</dbReference>
<dbReference type="SUPFAM" id="SSF109604">
    <property type="entry name" value="HD-domain/PDEase-like"/>
    <property type="match status" value="1"/>
</dbReference>
<evidence type="ECO:0000313" key="1">
    <source>
        <dbReference type="EMBL" id="GHP00383.1"/>
    </source>
</evidence>
<sequence>MLQLQRSWEQLLQTFGIEQVKAQATFTTLADAYSNPGRIYHTLDHIQEVLEWIDRLRTYATDLPAIQLAGWFHDSIYDPHATDNEERSALYAQSFLSSLAVPSETIQAASQMILSTKAHWTEESQRDCQILLDADLAILGAPAERYDTYTQAIRQEYGWVPETSYRVGRVQVLQNFLQRARIYWTAPLYAALEEQARENIRREIASLS</sequence>
<dbReference type="PANTHER" id="PTHR21174:SF0">
    <property type="entry name" value="HD PHOSPHOHYDROLASE FAMILY PROTEIN-RELATED"/>
    <property type="match status" value="1"/>
</dbReference>
<dbReference type="Gene3D" id="1.10.3210.10">
    <property type="entry name" value="Hypothetical protein af1432"/>
    <property type="match status" value="1"/>
</dbReference>
<comment type="caution">
    <text evidence="1">The sequence shown here is derived from an EMBL/GenBank/DDBJ whole genome shotgun (WGS) entry which is preliminary data.</text>
</comment>
<protein>
    <recommendedName>
        <fullName evidence="3">N-methyl-D-aspartate receptor NMDAR2C subunit</fullName>
    </recommendedName>
</protein>
<dbReference type="Proteomes" id="UP000597444">
    <property type="component" value="Unassembled WGS sequence"/>
</dbReference>
<dbReference type="InterPro" id="IPR009218">
    <property type="entry name" value="HD_phosphohydro"/>
</dbReference>
<evidence type="ECO:0008006" key="3">
    <source>
        <dbReference type="Google" id="ProtNLM"/>
    </source>
</evidence>
<dbReference type="EMBL" id="BNJK01000002">
    <property type="protein sequence ID" value="GHP00383.1"/>
    <property type="molecule type" value="Genomic_DNA"/>
</dbReference>
<reference evidence="1" key="1">
    <citation type="submission" date="2020-10" db="EMBL/GenBank/DDBJ databases">
        <title>Taxonomic study of unclassified bacteria belonging to the class Ktedonobacteria.</title>
        <authorList>
            <person name="Yabe S."/>
            <person name="Wang C.M."/>
            <person name="Zheng Y."/>
            <person name="Sakai Y."/>
            <person name="Cavaletti L."/>
            <person name="Monciardini P."/>
            <person name="Donadio S."/>
        </authorList>
    </citation>
    <scope>NUCLEOTIDE SEQUENCE</scope>
    <source>
        <strain evidence="1">ID150040</strain>
    </source>
</reference>
<keyword evidence="2" id="KW-1185">Reference proteome</keyword>
<organism evidence="1 2">
    <name type="scientific">Reticulibacter mediterranei</name>
    <dbReference type="NCBI Taxonomy" id="2778369"/>
    <lineage>
        <taxon>Bacteria</taxon>
        <taxon>Bacillati</taxon>
        <taxon>Chloroflexota</taxon>
        <taxon>Ktedonobacteria</taxon>
        <taxon>Ktedonobacterales</taxon>
        <taxon>Reticulibacteraceae</taxon>
        <taxon>Reticulibacter</taxon>
    </lineage>
</organism>
<dbReference type="PANTHER" id="PTHR21174">
    <property type="match status" value="1"/>
</dbReference>
<dbReference type="AlphaFoldDB" id="A0A8J3NAH5"/>
<dbReference type="PIRSF" id="PIRSF035170">
    <property type="entry name" value="HD_phosphohydro"/>
    <property type="match status" value="1"/>
</dbReference>